<accession>A0A0F7L6H1</accession>
<evidence type="ECO:0000313" key="1">
    <source>
        <dbReference type="EMBL" id="AKH47163.1"/>
    </source>
</evidence>
<proteinExistence type="predicted"/>
<name>A0A0F7L6H1_9VIRU</name>
<sequence length="67" mass="7391">MPRRSALRSSKRPSRCVCWTSCTPRTYSKSCKTSSGNAPTAWALWTCRGTSSPATSTGTRPIGRRPW</sequence>
<reference evidence="1" key="2">
    <citation type="submission" date="2015-03" db="EMBL/GenBank/DDBJ databases">
        <authorList>
            <person name="Chow C.-E.T."/>
            <person name="Winget D.M."/>
            <person name="White R.A.III."/>
            <person name="Hallam S.J."/>
            <person name="Suttle C.A."/>
        </authorList>
    </citation>
    <scope>NUCLEOTIDE SEQUENCE</scope>
    <source>
        <strain evidence="1">Anoxic2_5</strain>
    </source>
</reference>
<reference evidence="1" key="1">
    <citation type="journal article" date="2015" name="Front. Microbiol.">
        <title>Combining genomic sequencing methods to explore viral diversity and reveal potential virus-host interactions.</title>
        <authorList>
            <person name="Chow C.E."/>
            <person name="Winget D.M."/>
            <person name="White R.A.III."/>
            <person name="Hallam S.J."/>
            <person name="Suttle C.A."/>
        </authorList>
    </citation>
    <scope>NUCLEOTIDE SEQUENCE</scope>
    <source>
        <strain evidence="1">Anoxic2_5</strain>
    </source>
</reference>
<protein>
    <submittedName>
        <fullName evidence="1">Uncharacterized protein</fullName>
    </submittedName>
</protein>
<dbReference type="EMBL" id="KR029589">
    <property type="protein sequence ID" value="AKH47163.1"/>
    <property type="molecule type" value="Genomic_DNA"/>
</dbReference>
<organism evidence="1">
    <name type="scientific">uncultured marine virus</name>
    <dbReference type="NCBI Taxonomy" id="186617"/>
    <lineage>
        <taxon>Viruses</taxon>
        <taxon>environmental samples</taxon>
    </lineage>
</organism>